<evidence type="ECO:0000256" key="1">
    <source>
        <dbReference type="SAM" id="MobiDB-lite"/>
    </source>
</evidence>
<proteinExistence type="predicted"/>
<dbReference type="EMBL" id="JAJUBB010000017">
    <property type="protein sequence ID" value="MDD1783286.1"/>
    <property type="molecule type" value="Genomic_DNA"/>
</dbReference>
<gene>
    <name evidence="3" type="ORF">LRP49_19125</name>
</gene>
<evidence type="ECO:0008006" key="5">
    <source>
        <dbReference type="Google" id="ProtNLM"/>
    </source>
</evidence>
<sequence length="152" mass="17317">MSEQPNKLPSNEPESLIKPTGNIKGSIHNDPFIRGFLDKIPKDVASSFTDSQLLQLKLMFGTRAKAQHIVDIRTVMGSFSWSYYFVFLLGRNRRDLTRAEQRMANAGKVFFLLMGSLVLFSVAIITLYLIKSFLGIDLLPHFSFGLWTWITE</sequence>
<keyword evidence="4" id="KW-1185">Reference proteome</keyword>
<evidence type="ECO:0000313" key="3">
    <source>
        <dbReference type="EMBL" id="MDD1783286.1"/>
    </source>
</evidence>
<feature type="transmembrane region" description="Helical" evidence="2">
    <location>
        <begin position="72"/>
        <end position="89"/>
    </location>
</feature>
<keyword evidence="2" id="KW-1133">Transmembrane helix</keyword>
<feature type="region of interest" description="Disordered" evidence="1">
    <location>
        <begin position="1"/>
        <end position="23"/>
    </location>
</feature>
<dbReference type="Proteomes" id="UP001149821">
    <property type="component" value="Unassembled WGS sequence"/>
</dbReference>
<keyword evidence="2" id="KW-0812">Transmembrane</keyword>
<accession>A0ABT5QSN0</accession>
<feature type="transmembrane region" description="Helical" evidence="2">
    <location>
        <begin position="109"/>
        <end position="130"/>
    </location>
</feature>
<dbReference type="RefSeq" id="WP_274144019.1">
    <property type="nucleotide sequence ID" value="NZ_JAJUBB010000017.1"/>
</dbReference>
<organism evidence="3 4">
    <name type="scientific">Enterovibrio qingdaonensis</name>
    <dbReference type="NCBI Taxonomy" id="2899818"/>
    <lineage>
        <taxon>Bacteria</taxon>
        <taxon>Pseudomonadati</taxon>
        <taxon>Pseudomonadota</taxon>
        <taxon>Gammaproteobacteria</taxon>
        <taxon>Vibrionales</taxon>
        <taxon>Vibrionaceae</taxon>
        <taxon>Enterovibrio</taxon>
    </lineage>
</organism>
<reference evidence="3" key="1">
    <citation type="submission" date="2021-12" db="EMBL/GenBank/DDBJ databases">
        <title>Enterovibrio ZSDZ35 sp. nov. and Enterovibrio ZSDZ42 sp. nov., isolated from coastal seawater in Qingdao.</title>
        <authorList>
            <person name="Zhang P."/>
        </authorList>
    </citation>
    <scope>NUCLEOTIDE SEQUENCE</scope>
    <source>
        <strain evidence="3">ZSDZ35</strain>
    </source>
</reference>
<protein>
    <recommendedName>
        <fullName evidence="5">3-phosphoshikimate 1-carboxyvinyltransferase</fullName>
    </recommendedName>
</protein>
<comment type="caution">
    <text evidence="3">The sequence shown here is derived from an EMBL/GenBank/DDBJ whole genome shotgun (WGS) entry which is preliminary data.</text>
</comment>
<feature type="compositionally biased region" description="Polar residues" evidence="1">
    <location>
        <begin position="1"/>
        <end position="13"/>
    </location>
</feature>
<evidence type="ECO:0000313" key="4">
    <source>
        <dbReference type="Proteomes" id="UP001149821"/>
    </source>
</evidence>
<name>A0ABT5QSN0_9GAMM</name>
<keyword evidence="2" id="KW-0472">Membrane</keyword>
<evidence type="ECO:0000256" key="2">
    <source>
        <dbReference type="SAM" id="Phobius"/>
    </source>
</evidence>